<evidence type="ECO:0000313" key="2">
    <source>
        <dbReference type="Proteomes" id="UP001482620"/>
    </source>
</evidence>
<sequence length="145" mass="17035">MVINEFVSDKELKAPQTHFLSLIHTKRCETNLCIRRELSQQLFVYMVSMRSIRRSILFKFLCIQWKSHQFISLSVTQARRHLHLFSPLGFPSSHDILCFCSIFLHQFTVSFFSLTFSPSPRHPSYSTRSSSTCAHERVQPNFLLH</sequence>
<evidence type="ECO:0000313" key="1">
    <source>
        <dbReference type="EMBL" id="MEQ2252162.1"/>
    </source>
</evidence>
<name>A0ABV0V5V8_9TELE</name>
<organism evidence="1 2">
    <name type="scientific">Ilyodon furcidens</name>
    <name type="common">goldbreast splitfin</name>
    <dbReference type="NCBI Taxonomy" id="33524"/>
    <lineage>
        <taxon>Eukaryota</taxon>
        <taxon>Metazoa</taxon>
        <taxon>Chordata</taxon>
        <taxon>Craniata</taxon>
        <taxon>Vertebrata</taxon>
        <taxon>Euteleostomi</taxon>
        <taxon>Actinopterygii</taxon>
        <taxon>Neopterygii</taxon>
        <taxon>Teleostei</taxon>
        <taxon>Neoteleostei</taxon>
        <taxon>Acanthomorphata</taxon>
        <taxon>Ovalentaria</taxon>
        <taxon>Atherinomorphae</taxon>
        <taxon>Cyprinodontiformes</taxon>
        <taxon>Goodeidae</taxon>
        <taxon>Ilyodon</taxon>
    </lineage>
</organism>
<reference evidence="1 2" key="1">
    <citation type="submission" date="2021-06" db="EMBL/GenBank/DDBJ databases">
        <authorList>
            <person name="Palmer J.M."/>
        </authorList>
    </citation>
    <scope>NUCLEOTIDE SEQUENCE [LARGE SCALE GENOMIC DNA]</scope>
    <source>
        <strain evidence="2">if_2019</strain>
        <tissue evidence="1">Muscle</tissue>
    </source>
</reference>
<dbReference type="EMBL" id="JAHRIQ010094542">
    <property type="protein sequence ID" value="MEQ2252162.1"/>
    <property type="molecule type" value="Genomic_DNA"/>
</dbReference>
<accession>A0ABV0V5V8</accession>
<comment type="caution">
    <text evidence="1">The sequence shown here is derived from an EMBL/GenBank/DDBJ whole genome shotgun (WGS) entry which is preliminary data.</text>
</comment>
<dbReference type="Proteomes" id="UP001482620">
    <property type="component" value="Unassembled WGS sequence"/>
</dbReference>
<gene>
    <name evidence="1" type="ORF">ILYODFUR_018880</name>
</gene>
<keyword evidence="2" id="KW-1185">Reference proteome</keyword>
<proteinExistence type="predicted"/>
<protein>
    <submittedName>
        <fullName evidence="1">Uncharacterized protein</fullName>
    </submittedName>
</protein>